<feature type="chain" id="PRO_5041316789" evidence="2">
    <location>
        <begin position="19"/>
        <end position="123"/>
    </location>
</feature>
<keyword evidence="1" id="KW-0472">Membrane</keyword>
<keyword evidence="4" id="KW-1185">Reference proteome</keyword>
<feature type="transmembrane region" description="Helical" evidence="1">
    <location>
        <begin position="43"/>
        <end position="65"/>
    </location>
</feature>
<sequence>MSLVILVLAISAVTRNVANVAITTVTRYVVALDVAIATVTRNVVLMVVITFVIQNVFLVAITTTVKSDGRISDSHAVNYISLEKFEPITESFLSSDSVVSIHSLHLPSSYILYNTLLDYTIMI</sequence>
<evidence type="ECO:0000256" key="1">
    <source>
        <dbReference type="SAM" id="Phobius"/>
    </source>
</evidence>
<keyword evidence="1" id="KW-1133">Transmembrane helix</keyword>
<keyword evidence="2" id="KW-0732">Signal</keyword>
<evidence type="ECO:0000256" key="2">
    <source>
        <dbReference type="SAM" id="SignalP"/>
    </source>
</evidence>
<gene>
    <name evidence="3" type="ORF">OCTVUL_1B016392</name>
</gene>
<dbReference type="Proteomes" id="UP001162480">
    <property type="component" value="Chromosome 9"/>
</dbReference>
<feature type="signal peptide" evidence="2">
    <location>
        <begin position="1"/>
        <end position="18"/>
    </location>
</feature>
<evidence type="ECO:0000313" key="4">
    <source>
        <dbReference type="Proteomes" id="UP001162480"/>
    </source>
</evidence>
<accession>A0AA36B4V5</accession>
<organism evidence="3 4">
    <name type="scientific">Octopus vulgaris</name>
    <name type="common">Common octopus</name>
    <dbReference type="NCBI Taxonomy" id="6645"/>
    <lineage>
        <taxon>Eukaryota</taxon>
        <taxon>Metazoa</taxon>
        <taxon>Spiralia</taxon>
        <taxon>Lophotrochozoa</taxon>
        <taxon>Mollusca</taxon>
        <taxon>Cephalopoda</taxon>
        <taxon>Coleoidea</taxon>
        <taxon>Octopodiformes</taxon>
        <taxon>Octopoda</taxon>
        <taxon>Incirrata</taxon>
        <taxon>Octopodidae</taxon>
        <taxon>Octopus</taxon>
    </lineage>
</organism>
<name>A0AA36B4V5_OCTVU</name>
<dbReference type="EMBL" id="OX597822">
    <property type="protein sequence ID" value="CAI9727965.1"/>
    <property type="molecule type" value="Genomic_DNA"/>
</dbReference>
<protein>
    <submittedName>
        <fullName evidence="3">Uncharacterized protein</fullName>
    </submittedName>
</protein>
<reference evidence="3" key="1">
    <citation type="submission" date="2023-08" db="EMBL/GenBank/DDBJ databases">
        <authorList>
            <person name="Alioto T."/>
            <person name="Alioto T."/>
            <person name="Gomez Garrido J."/>
        </authorList>
    </citation>
    <scope>NUCLEOTIDE SEQUENCE</scope>
</reference>
<evidence type="ECO:0000313" key="3">
    <source>
        <dbReference type="EMBL" id="CAI9727965.1"/>
    </source>
</evidence>
<proteinExistence type="predicted"/>
<dbReference type="AlphaFoldDB" id="A0AA36B4V5"/>
<keyword evidence="1" id="KW-0812">Transmembrane</keyword>